<dbReference type="RefSeq" id="WP_331846009.1">
    <property type="nucleotide sequence ID" value="NZ_JAZHPZ010000003.1"/>
</dbReference>
<keyword evidence="3" id="KW-1185">Reference proteome</keyword>
<feature type="domain" description="N-acetyltransferase" evidence="1">
    <location>
        <begin position="9"/>
        <end position="172"/>
    </location>
</feature>
<dbReference type="InterPro" id="IPR000182">
    <property type="entry name" value="GNAT_dom"/>
</dbReference>
<dbReference type="InterPro" id="IPR016181">
    <property type="entry name" value="Acyl_CoA_acyltransferase"/>
</dbReference>
<dbReference type="EMBL" id="JAZHPZ010000003">
    <property type="protein sequence ID" value="MEF2965778.1"/>
    <property type="molecule type" value="Genomic_DNA"/>
</dbReference>
<gene>
    <name evidence="2" type="ORF">V3851_08050</name>
</gene>
<dbReference type="PROSITE" id="PS51186">
    <property type="entry name" value="GNAT"/>
    <property type="match status" value="1"/>
</dbReference>
<dbReference type="Gene3D" id="3.40.630.30">
    <property type="match status" value="1"/>
</dbReference>
<dbReference type="Proteomes" id="UP001306950">
    <property type="component" value="Unassembled WGS sequence"/>
</dbReference>
<dbReference type="Pfam" id="PF13302">
    <property type="entry name" value="Acetyltransf_3"/>
    <property type="match status" value="1"/>
</dbReference>
<evidence type="ECO:0000259" key="1">
    <source>
        <dbReference type="PROSITE" id="PS51186"/>
    </source>
</evidence>
<evidence type="ECO:0000313" key="3">
    <source>
        <dbReference type="Proteomes" id="UP001306950"/>
    </source>
</evidence>
<protein>
    <submittedName>
        <fullName evidence="2">GNAT family N-acetyltransferase</fullName>
    </submittedName>
</protein>
<comment type="caution">
    <text evidence="2">The sequence shown here is derived from an EMBL/GenBank/DDBJ whole genome shotgun (WGS) entry which is preliminary data.</text>
</comment>
<dbReference type="SUPFAM" id="SSF55729">
    <property type="entry name" value="Acyl-CoA N-acyltransferases (Nat)"/>
    <property type="match status" value="1"/>
</dbReference>
<organism evidence="2 3">
    <name type="scientific">Paenibacillus haidiansis</name>
    <dbReference type="NCBI Taxonomy" id="1574488"/>
    <lineage>
        <taxon>Bacteria</taxon>
        <taxon>Bacillati</taxon>
        <taxon>Bacillota</taxon>
        <taxon>Bacilli</taxon>
        <taxon>Bacillales</taxon>
        <taxon>Paenibacillaceae</taxon>
        <taxon>Paenibacillus</taxon>
    </lineage>
</organism>
<dbReference type="PANTHER" id="PTHR43792">
    <property type="entry name" value="GNAT FAMILY, PUTATIVE (AFU_ORTHOLOGUE AFUA_3G00765)-RELATED-RELATED"/>
    <property type="match status" value="1"/>
</dbReference>
<proteinExistence type="predicted"/>
<dbReference type="InterPro" id="IPR051531">
    <property type="entry name" value="N-acetyltransferase"/>
</dbReference>
<evidence type="ECO:0000313" key="2">
    <source>
        <dbReference type="EMBL" id="MEF2965778.1"/>
    </source>
</evidence>
<dbReference type="PANTHER" id="PTHR43792:SF1">
    <property type="entry name" value="N-ACETYLTRANSFERASE DOMAIN-CONTAINING PROTEIN"/>
    <property type="match status" value="1"/>
</dbReference>
<accession>A0ABU7VR66</accession>
<sequence>MTILETSRLLIRKYTAGDKDVEDLHSILGDATTMSFWPAPFTEEQTKSWLQRNLESYENHGFGRWGMVLKETGGLIGDIGFMRAELDSRIENDLGYIIFAPFWGRDLATEAASACLSYGFHTLGMTRVCANMPVDHHASRRVAEKIGMVCEKQYMNTRNRNKWTYLYSKSRPVG</sequence>
<name>A0ABU7VR66_9BACL</name>
<reference evidence="2 3" key="1">
    <citation type="submission" date="2024-02" db="EMBL/GenBank/DDBJ databases">
        <title>A nitrogen-fixing paenibacillus bacterium.</title>
        <authorList>
            <person name="Zhang W.L."/>
            <person name="Chen S.F."/>
        </authorList>
    </citation>
    <scope>NUCLEOTIDE SEQUENCE [LARGE SCALE GENOMIC DNA]</scope>
    <source>
        <strain evidence="2 3">M1</strain>
    </source>
</reference>